<evidence type="ECO:0000256" key="4">
    <source>
        <dbReference type="ARBA" id="ARBA00008233"/>
    </source>
</evidence>
<evidence type="ECO:0000259" key="14">
    <source>
        <dbReference type="Pfam" id="PF16026"/>
    </source>
</evidence>
<evidence type="ECO:0000256" key="2">
    <source>
        <dbReference type="ARBA" id="ARBA00004305"/>
    </source>
</evidence>
<evidence type="ECO:0000256" key="5">
    <source>
        <dbReference type="ARBA" id="ARBA00019863"/>
    </source>
</evidence>
<dbReference type="InterPro" id="IPR026169">
    <property type="entry name" value="MIEAP"/>
</dbReference>
<dbReference type="InterPro" id="IPR031981">
    <property type="entry name" value="MIEAP_C"/>
</dbReference>
<evidence type="ECO:0000256" key="10">
    <source>
        <dbReference type="ARBA" id="ARBA00023128"/>
    </source>
</evidence>
<dbReference type="GO" id="GO:0005741">
    <property type="term" value="C:mitochondrial outer membrane"/>
    <property type="evidence" value="ECO:0007669"/>
    <property type="project" value="UniProtKB-SubCell"/>
</dbReference>
<gene>
    <name evidence="16" type="primary">LOC111122953</name>
</gene>
<keyword evidence="10" id="KW-0496">Mitochondrion</keyword>
<evidence type="ECO:0000256" key="11">
    <source>
        <dbReference type="ARBA" id="ARBA00023136"/>
    </source>
</evidence>
<organism evidence="15 16">
    <name type="scientific">Crassostrea virginica</name>
    <name type="common">Eastern oyster</name>
    <dbReference type="NCBI Taxonomy" id="6565"/>
    <lineage>
        <taxon>Eukaryota</taxon>
        <taxon>Metazoa</taxon>
        <taxon>Spiralia</taxon>
        <taxon>Lophotrochozoa</taxon>
        <taxon>Mollusca</taxon>
        <taxon>Bivalvia</taxon>
        <taxon>Autobranchia</taxon>
        <taxon>Pteriomorphia</taxon>
        <taxon>Ostreida</taxon>
        <taxon>Ostreoidea</taxon>
        <taxon>Ostreidae</taxon>
        <taxon>Crassostrea</taxon>
    </lineage>
</organism>
<dbReference type="KEGG" id="cvn:111122953"/>
<evidence type="ECO:0000313" key="15">
    <source>
        <dbReference type="Proteomes" id="UP000694844"/>
    </source>
</evidence>
<keyword evidence="8 13" id="KW-0175">Coiled coil</keyword>
<dbReference type="Proteomes" id="UP000694844">
    <property type="component" value="Chromosome 3"/>
</dbReference>
<evidence type="ECO:0000256" key="9">
    <source>
        <dbReference type="ARBA" id="ARBA00023121"/>
    </source>
</evidence>
<dbReference type="GO" id="GO:0005759">
    <property type="term" value="C:mitochondrial matrix"/>
    <property type="evidence" value="ECO:0007669"/>
    <property type="project" value="UniProtKB-SubCell"/>
</dbReference>
<name>A0A8B8CY18_CRAVI</name>
<comment type="subcellular location">
    <subcellularLocation>
        <location evidence="3">Cytoplasm</location>
    </subcellularLocation>
    <subcellularLocation>
        <location evidence="2">Mitochondrion matrix</location>
    </subcellularLocation>
    <subcellularLocation>
        <location evidence="1">Mitochondrion outer membrane</location>
    </subcellularLocation>
</comment>
<dbReference type="GO" id="GO:0035695">
    <property type="term" value="P:mitophagy by internal vacuole formation"/>
    <property type="evidence" value="ECO:0007669"/>
    <property type="project" value="TreeGrafter"/>
</dbReference>
<evidence type="ECO:0000256" key="13">
    <source>
        <dbReference type="SAM" id="Coils"/>
    </source>
</evidence>
<evidence type="ECO:0000256" key="6">
    <source>
        <dbReference type="ARBA" id="ARBA00022490"/>
    </source>
</evidence>
<evidence type="ECO:0000313" key="16">
    <source>
        <dbReference type="RefSeq" id="XP_022320703.1"/>
    </source>
</evidence>
<feature type="domain" description="Mitochondria-eating protein C-terminal" evidence="14">
    <location>
        <begin position="272"/>
        <end position="462"/>
    </location>
</feature>
<keyword evidence="7" id="KW-1000">Mitochondrion outer membrane</keyword>
<accession>A0A8B8CY18</accession>
<keyword evidence="6" id="KW-0963">Cytoplasm</keyword>
<comment type="similarity">
    <text evidence="4">Belongs to the MIEAP family.</text>
</comment>
<reference evidence="16" key="1">
    <citation type="submission" date="2025-08" db="UniProtKB">
        <authorList>
            <consortium name="RefSeq"/>
        </authorList>
    </citation>
    <scope>IDENTIFICATION</scope>
    <source>
        <tissue evidence="16">Whole sample</tissue>
    </source>
</reference>
<evidence type="ECO:0000256" key="7">
    <source>
        <dbReference type="ARBA" id="ARBA00022787"/>
    </source>
</evidence>
<keyword evidence="11" id="KW-0472">Membrane</keyword>
<dbReference type="Pfam" id="PF16026">
    <property type="entry name" value="MIEAP"/>
    <property type="match status" value="1"/>
</dbReference>
<dbReference type="RefSeq" id="XP_022320703.1">
    <property type="nucleotide sequence ID" value="XM_022464995.1"/>
</dbReference>
<dbReference type="GO" id="GO:0035694">
    <property type="term" value="P:mitochondrial protein catabolic process"/>
    <property type="evidence" value="ECO:0007669"/>
    <property type="project" value="InterPro"/>
</dbReference>
<dbReference type="GO" id="GO:0008289">
    <property type="term" value="F:lipid binding"/>
    <property type="evidence" value="ECO:0007669"/>
    <property type="project" value="UniProtKB-KW"/>
</dbReference>
<protein>
    <recommendedName>
        <fullName evidence="5">Mitochondria-eating protein</fullName>
    </recommendedName>
    <alternativeName>
        <fullName evidence="12">Spermatogenesis-associated protein 18</fullName>
    </alternativeName>
</protein>
<evidence type="ECO:0000256" key="1">
    <source>
        <dbReference type="ARBA" id="ARBA00004294"/>
    </source>
</evidence>
<keyword evidence="15" id="KW-1185">Reference proteome</keyword>
<evidence type="ECO:0000256" key="3">
    <source>
        <dbReference type="ARBA" id="ARBA00004496"/>
    </source>
</evidence>
<sequence length="468" mass="53390">MPNHRMKNVPVNVPIAAPRCGVQPVVYHWNSLSHQSARHAPRQRPKLSYHRSDASDFANGRPIGVYPGVPPSPRSPEFANHLIFQPFSEPQRIIRSTSANSLHVLEQIVERQDRVRKQMRDTITGWKVVAKHIPKPGKNISVNDQMKRIRGLCKDIEQHLGKWKDELYRLTGSRVISPSHTSGINDDNIKDAFQKQLDLSEVRKTELQNVEKCLQDVKKENTRLKEKVSDLEQDLRKLIQEKEELLTRLSEVSGSKLVDGNVQFTDLNTQNRPTKIAENFRELYDDEWMEALEVLPSEDPVAEKKSISTLLYIVKSSFEYCKSECSEMNARLVSAVYGDFKQKNELNKESQRLIRDLQKSTADVLSSEIADKFCNTLDIDENFEHPLPENVKLFATKCARVTWCMVVQSPPMQIICDGHHGSSLDHDLFSEYTQQGNKLDFIVWPAVLIENGGALLSKGVAQPFKKDS</sequence>
<dbReference type="PANTHER" id="PTHR21771">
    <property type="entry name" value="MITOCHONDRIA-EATING PROTEIN-RELATED"/>
    <property type="match status" value="1"/>
</dbReference>
<evidence type="ECO:0000256" key="12">
    <source>
        <dbReference type="ARBA" id="ARBA00032687"/>
    </source>
</evidence>
<feature type="coiled-coil region" evidence="13">
    <location>
        <begin position="207"/>
        <end position="252"/>
    </location>
</feature>
<proteinExistence type="inferred from homology"/>
<dbReference type="GeneID" id="111122953"/>
<keyword evidence="9" id="KW-0446">Lipid-binding</keyword>
<evidence type="ECO:0000256" key="8">
    <source>
        <dbReference type="ARBA" id="ARBA00023054"/>
    </source>
</evidence>
<dbReference type="OrthoDB" id="6127584at2759"/>
<dbReference type="AlphaFoldDB" id="A0A8B8CY18"/>